<reference evidence="2 4" key="2">
    <citation type="submission" date="2023-12" db="EMBL/GenBank/DDBJ databases">
        <title>Phenotypic and Genomic Characterization of Methanothermobacter wolfeii Strain BSEL, a CO2-Capturing Archaeon with Minimal Nutrient Requirements.</title>
        <authorList>
            <person name="Ale Enriquez F."/>
            <person name="Ahring B.K."/>
        </authorList>
    </citation>
    <scope>NUCLEOTIDE SEQUENCE [LARGE SCALE GENOMIC DNA]</scope>
    <source>
        <strain evidence="2 4">BSEL-1</strain>
    </source>
</reference>
<keyword evidence="1" id="KW-0812">Transmembrane</keyword>
<keyword evidence="1" id="KW-1133">Transmembrane helix</keyword>
<evidence type="ECO:0000256" key="1">
    <source>
        <dbReference type="SAM" id="Phobius"/>
    </source>
</evidence>
<organism evidence="3">
    <name type="scientific">Methanothermobacter wolfeii</name>
    <name type="common">Methanobacterium wolfei</name>
    <dbReference type="NCBI Taxonomy" id="145261"/>
    <lineage>
        <taxon>Archaea</taxon>
        <taxon>Methanobacteriati</taxon>
        <taxon>Methanobacteriota</taxon>
        <taxon>Methanomada group</taxon>
        <taxon>Methanobacteria</taxon>
        <taxon>Methanobacteriales</taxon>
        <taxon>Methanobacteriaceae</taxon>
        <taxon>Methanothermobacter</taxon>
    </lineage>
</organism>
<dbReference type="Proteomes" id="UP001065373">
    <property type="component" value="Chromosome"/>
</dbReference>
<dbReference type="EMBL" id="CP104550">
    <property type="protein sequence ID" value="UXH32125.1"/>
    <property type="molecule type" value="Genomic_DNA"/>
</dbReference>
<dbReference type="EMBL" id="JAXUHJ010000014">
    <property type="protein sequence ID" value="MEJ8543664.1"/>
    <property type="molecule type" value="Genomic_DNA"/>
</dbReference>
<sequence length="103" mass="11490">MAISSPFQLEVAFANLSLAFLGILCWKFRDEFWIATVISLSVFYLGATYGHIMDIILKGNHAPGNAGGPLYLDIILPILLIFLLVYHRKGVFRREDDGCVSVD</sequence>
<evidence type="ECO:0000313" key="2">
    <source>
        <dbReference type="EMBL" id="MEJ8543664.1"/>
    </source>
</evidence>
<dbReference type="RefSeq" id="WP_191216378.1">
    <property type="nucleotide sequence ID" value="NZ_CP104550.1"/>
</dbReference>
<dbReference type="Proteomes" id="UP001369247">
    <property type="component" value="Unassembled WGS sequence"/>
</dbReference>
<dbReference type="Pfam" id="PF20589">
    <property type="entry name" value="DUF6790"/>
    <property type="match status" value="1"/>
</dbReference>
<reference evidence="3" key="1">
    <citation type="submission" date="2022-09" db="EMBL/GenBank/DDBJ databases">
        <title>Characterization of three MwoI isoschizomers from sequenced genome and metagenomes.</title>
        <authorList>
            <person name="Fomenkov A."/>
            <person name="Xu S.Y."/>
            <person name="Roberts R.J."/>
        </authorList>
    </citation>
    <scope>NUCLEOTIDE SEQUENCE</scope>
    <source>
        <strain evidence="3">DSM 2970</strain>
    </source>
</reference>
<feature type="transmembrane region" description="Helical" evidence="1">
    <location>
        <begin position="32"/>
        <end position="50"/>
    </location>
</feature>
<feature type="transmembrane region" description="Helical" evidence="1">
    <location>
        <begin position="70"/>
        <end position="86"/>
    </location>
</feature>
<dbReference type="GeneID" id="58978081"/>
<feature type="transmembrane region" description="Helical" evidence="1">
    <location>
        <begin position="6"/>
        <end position="25"/>
    </location>
</feature>
<dbReference type="AlphaFoldDB" id="A0A9E7RTR1"/>
<dbReference type="InterPro" id="IPR046740">
    <property type="entry name" value="DUF6790"/>
</dbReference>
<name>A0A9E7RTR1_METWO</name>
<keyword evidence="1" id="KW-0472">Membrane</keyword>
<keyword evidence="4" id="KW-1185">Reference proteome</keyword>
<accession>A0A9E7RTR1</accession>
<protein>
    <submittedName>
        <fullName evidence="2">DUF6790 family protein</fullName>
    </submittedName>
</protein>
<proteinExistence type="predicted"/>
<evidence type="ECO:0000313" key="3">
    <source>
        <dbReference type="EMBL" id="UXH32125.1"/>
    </source>
</evidence>
<gene>
    <name evidence="3" type="ORF">N5910_02190</name>
    <name evidence="2" type="ORF">U2150_09205</name>
</gene>
<evidence type="ECO:0000313" key="4">
    <source>
        <dbReference type="Proteomes" id="UP001369247"/>
    </source>
</evidence>